<name>A0A9W9ZFE5_9CNID</name>
<accession>A0A9W9ZFE5</accession>
<gene>
    <name evidence="2" type="ORF">OS493_007022</name>
</gene>
<evidence type="ECO:0000256" key="1">
    <source>
        <dbReference type="SAM" id="MobiDB-lite"/>
    </source>
</evidence>
<sequence>MAEAPAPGVQFPQPLVNPPAQGPQVPQVAQAAQVPQAAQVAQAAQVPQAVQVAQAAQVLPAAQGVPVPQAAQAAGQNAAQNVAAGGHNELEMYKEGWYVFNDLWNNGITEYVGKHPQTKRPETMHILIFEKCQARTTTSTSKDTTSLKQILTKALQMKQTNDTKQVKDNYVRILKSCSISVDLSISSKEMKEKILANEQIILSALSKKLMNMPTLTAKGKVRIQM</sequence>
<reference evidence="2" key="1">
    <citation type="submission" date="2023-01" db="EMBL/GenBank/DDBJ databases">
        <title>Genome assembly of the deep-sea coral Lophelia pertusa.</title>
        <authorList>
            <person name="Herrera S."/>
            <person name="Cordes E."/>
        </authorList>
    </citation>
    <scope>NUCLEOTIDE SEQUENCE</scope>
    <source>
        <strain evidence="2">USNM1676648</strain>
        <tissue evidence="2">Polyp</tissue>
    </source>
</reference>
<evidence type="ECO:0000313" key="3">
    <source>
        <dbReference type="Proteomes" id="UP001163046"/>
    </source>
</evidence>
<dbReference type="EMBL" id="MU826352">
    <property type="protein sequence ID" value="KAJ7380657.1"/>
    <property type="molecule type" value="Genomic_DNA"/>
</dbReference>
<dbReference type="Proteomes" id="UP001163046">
    <property type="component" value="Unassembled WGS sequence"/>
</dbReference>
<dbReference type="AlphaFoldDB" id="A0A9W9ZFE5"/>
<proteinExistence type="predicted"/>
<keyword evidence="3" id="KW-1185">Reference proteome</keyword>
<evidence type="ECO:0000313" key="2">
    <source>
        <dbReference type="EMBL" id="KAJ7380657.1"/>
    </source>
</evidence>
<comment type="caution">
    <text evidence="2">The sequence shown here is derived from an EMBL/GenBank/DDBJ whole genome shotgun (WGS) entry which is preliminary data.</text>
</comment>
<protein>
    <submittedName>
        <fullName evidence="2">Uncharacterized protein</fullName>
    </submittedName>
</protein>
<feature type="region of interest" description="Disordered" evidence="1">
    <location>
        <begin position="1"/>
        <end position="24"/>
    </location>
</feature>
<organism evidence="2 3">
    <name type="scientific">Desmophyllum pertusum</name>
    <dbReference type="NCBI Taxonomy" id="174260"/>
    <lineage>
        <taxon>Eukaryota</taxon>
        <taxon>Metazoa</taxon>
        <taxon>Cnidaria</taxon>
        <taxon>Anthozoa</taxon>
        <taxon>Hexacorallia</taxon>
        <taxon>Scleractinia</taxon>
        <taxon>Caryophylliina</taxon>
        <taxon>Caryophylliidae</taxon>
        <taxon>Desmophyllum</taxon>
    </lineage>
</organism>